<dbReference type="PANTHER" id="PTHR30146:SF109">
    <property type="entry name" value="HTH-TYPE TRANSCRIPTIONAL REGULATOR GALS"/>
    <property type="match status" value="1"/>
</dbReference>
<proteinExistence type="predicted"/>
<keyword evidence="3" id="KW-0804">Transcription</keyword>
<dbReference type="SMART" id="SM00354">
    <property type="entry name" value="HTH_LACI"/>
    <property type="match status" value="1"/>
</dbReference>
<dbReference type="SUPFAM" id="SSF47413">
    <property type="entry name" value="lambda repressor-like DNA-binding domains"/>
    <property type="match status" value="1"/>
</dbReference>
<reference evidence="6" key="1">
    <citation type="journal article" date="2017" name="Genome Announc.">
        <title>Draft Genome Sequence of Terrimicrobium sacchariphilum NM-5T, a Facultative Anaerobic Soil Bacterium of the Class Spartobacteria.</title>
        <authorList>
            <person name="Qiu Y.L."/>
            <person name="Tourlousse D.M."/>
            <person name="Matsuura N."/>
            <person name="Ohashi A."/>
            <person name="Sekiguchi Y."/>
        </authorList>
    </citation>
    <scope>NUCLEOTIDE SEQUENCE [LARGE SCALE GENOMIC DNA]</scope>
    <source>
        <strain evidence="6">NM-5</strain>
    </source>
</reference>
<evidence type="ECO:0000256" key="1">
    <source>
        <dbReference type="ARBA" id="ARBA00023015"/>
    </source>
</evidence>
<evidence type="ECO:0000313" key="6">
    <source>
        <dbReference type="Proteomes" id="UP000076023"/>
    </source>
</evidence>
<keyword evidence="6" id="KW-1185">Reference proteome</keyword>
<dbReference type="EMBL" id="BDCO01000002">
    <property type="protein sequence ID" value="GAT34225.1"/>
    <property type="molecule type" value="Genomic_DNA"/>
</dbReference>
<organism evidence="5 6">
    <name type="scientific">Terrimicrobium sacchariphilum</name>
    <dbReference type="NCBI Taxonomy" id="690879"/>
    <lineage>
        <taxon>Bacteria</taxon>
        <taxon>Pseudomonadati</taxon>
        <taxon>Verrucomicrobiota</taxon>
        <taxon>Terrimicrobiia</taxon>
        <taxon>Terrimicrobiales</taxon>
        <taxon>Terrimicrobiaceae</taxon>
        <taxon>Terrimicrobium</taxon>
    </lineage>
</organism>
<keyword evidence="1" id="KW-0805">Transcription regulation</keyword>
<dbReference type="OrthoDB" id="667031at2"/>
<dbReference type="InterPro" id="IPR010982">
    <property type="entry name" value="Lambda_DNA-bd_dom_sf"/>
</dbReference>
<dbReference type="PROSITE" id="PS50932">
    <property type="entry name" value="HTH_LACI_2"/>
    <property type="match status" value="1"/>
</dbReference>
<evidence type="ECO:0000259" key="4">
    <source>
        <dbReference type="PROSITE" id="PS50932"/>
    </source>
</evidence>
<dbReference type="PANTHER" id="PTHR30146">
    <property type="entry name" value="LACI-RELATED TRANSCRIPTIONAL REPRESSOR"/>
    <property type="match status" value="1"/>
</dbReference>
<dbReference type="Pfam" id="PF00356">
    <property type="entry name" value="LacI"/>
    <property type="match status" value="1"/>
</dbReference>
<dbReference type="Pfam" id="PF13377">
    <property type="entry name" value="Peripla_BP_3"/>
    <property type="match status" value="1"/>
</dbReference>
<evidence type="ECO:0000313" key="5">
    <source>
        <dbReference type="EMBL" id="GAT34225.1"/>
    </source>
</evidence>
<accession>A0A146G971</accession>
<dbReference type="Proteomes" id="UP000076023">
    <property type="component" value="Unassembled WGS sequence"/>
</dbReference>
<dbReference type="STRING" id="690879.TSACC_22649"/>
<evidence type="ECO:0000256" key="2">
    <source>
        <dbReference type="ARBA" id="ARBA00023125"/>
    </source>
</evidence>
<dbReference type="InterPro" id="IPR046335">
    <property type="entry name" value="LacI/GalR-like_sensor"/>
</dbReference>
<dbReference type="SUPFAM" id="SSF53822">
    <property type="entry name" value="Periplasmic binding protein-like I"/>
    <property type="match status" value="1"/>
</dbReference>
<gene>
    <name evidence="5" type="ORF">TSACC_22649</name>
</gene>
<dbReference type="InterPro" id="IPR028082">
    <property type="entry name" value="Peripla_BP_I"/>
</dbReference>
<sequence length="403" mass="45372">MLPAQTILAKLIPDKPCAWEKNTPPCNCCAVKLQRISLDHIAKLAGVHKATVSRALRNHPTIPKSTRDRIQEIARQEGYRPNPLVAMYQAQARASRPTSMQAAMGWLNDYPHVASWHEFPWLRGYLAGARQRCADMGYRLEEISLSTANSSFEDEVSRVSKFLKVQGIYGIILPLMLNHQYLLAEWEHCVVSLIGSGHLRQPTGLNGLHAQFYPQRFPIADRDLFFNMRLAYQNLLQLGYRRIGLVYSRYIDAEANGQAQGAYLSEQAALPEDQRIPILFLERFKEGRPQAFDTWLEQEKPEAILCINPVIREWVEQLGLSVPKDIGLANLNLVADVSEWSGINEKHDEIGASAVDHLIGALSRNELGLPRQPRKILIPGEWVSGSTLRAIGDGPDMSELGRR</sequence>
<dbReference type="InParanoid" id="A0A146G971"/>
<feature type="domain" description="HTH lacI-type" evidence="4">
    <location>
        <begin position="36"/>
        <end position="90"/>
    </location>
</feature>
<comment type="caution">
    <text evidence="5">The sequence shown here is derived from an EMBL/GenBank/DDBJ whole genome shotgun (WGS) entry which is preliminary data.</text>
</comment>
<evidence type="ECO:0000256" key="3">
    <source>
        <dbReference type="ARBA" id="ARBA00023163"/>
    </source>
</evidence>
<dbReference type="GO" id="GO:0000976">
    <property type="term" value="F:transcription cis-regulatory region binding"/>
    <property type="evidence" value="ECO:0007669"/>
    <property type="project" value="TreeGrafter"/>
</dbReference>
<dbReference type="Gene3D" id="1.10.260.40">
    <property type="entry name" value="lambda repressor-like DNA-binding domains"/>
    <property type="match status" value="1"/>
</dbReference>
<dbReference type="InterPro" id="IPR000843">
    <property type="entry name" value="HTH_LacI"/>
</dbReference>
<dbReference type="CDD" id="cd01392">
    <property type="entry name" value="HTH_LacI"/>
    <property type="match status" value="1"/>
</dbReference>
<dbReference type="GO" id="GO:0003700">
    <property type="term" value="F:DNA-binding transcription factor activity"/>
    <property type="evidence" value="ECO:0007669"/>
    <property type="project" value="TreeGrafter"/>
</dbReference>
<name>A0A146G971_TERSA</name>
<keyword evidence="2" id="KW-0238">DNA-binding</keyword>
<dbReference type="AlphaFoldDB" id="A0A146G971"/>
<protein>
    <submittedName>
        <fullName evidence="5">LacI family transcriptional regulator</fullName>
    </submittedName>
</protein>
<dbReference type="Gene3D" id="3.40.50.2300">
    <property type="match status" value="2"/>
</dbReference>